<feature type="compositionally biased region" description="Basic and acidic residues" evidence="1">
    <location>
        <begin position="73"/>
        <end position="82"/>
    </location>
</feature>
<proteinExistence type="predicted"/>
<feature type="compositionally biased region" description="Basic residues" evidence="1">
    <location>
        <begin position="83"/>
        <end position="92"/>
    </location>
</feature>
<gene>
    <name evidence="2" type="ORF">GCM10009639_09030</name>
</gene>
<evidence type="ECO:0000256" key="1">
    <source>
        <dbReference type="SAM" id="MobiDB-lite"/>
    </source>
</evidence>
<feature type="region of interest" description="Disordered" evidence="1">
    <location>
        <begin position="25"/>
        <end position="119"/>
    </location>
</feature>
<dbReference type="Proteomes" id="UP001499863">
    <property type="component" value="Unassembled WGS sequence"/>
</dbReference>
<protein>
    <submittedName>
        <fullName evidence="2">Uncharacterized protein</fullName>
    </submittedName>
</protein>
<evidence type="ECO:0000313" key="3">
    <source>
        <dbReference type="Proteomes" id="UP001499863"/>
    </source>
</evidence>
<accession>A0ABN1XNQ7</accession>
<feature type="compositionally biased region" description="Polar residues" evidence="1">
    <location>
        <begin position="25"/>
        <end position="40"/>
    </location>
</feature>
<comment type="caution">
    <text evidence="2">The sequence shown here is derived from an EMBL/GenBank/DDBJ whole genome shotgun (WGS) entry which is preliminary data.</text>
</comment>
<organism evidence="2 3">
    <name type="scientific">Kitasatospora putterlickiae</name>
    <dbReference type="NCBI Taxonomy" id="221725"/>
    <lineage>
        <taxon>Bacteria</taxon>
        <taxon>Bacillati</taxon>
        <taxon>Actinomycetota</taxon>
        <taxon>Actinomycetes</taxon>
        <taxon>Kitasatosporales</taxon>
        <taxon>Streptomycetaceae</taxon>
        <taxon>Kitasatospora</taxon>
    </lineage>
</organism>
<evidence type="ECO:0000313" key="2">
    <source>
        <dbReference type="EMBL" id="GAA1385919.1"/>
    </source>
</evidence>
<reference evidence="2 3" key="1">
    <citation type="journal article" date="2019" name="Int. J. Syst. Evol. Microbiol.">
        <title>The Global Catalogue of Microorganisms (GCM) 10K type strain sequencing project: providing services to taxonomists for standard genome sequencing and annotation.</title>
        <authorList>
            <consortium name="The Broad Institute Genomics Platform"/>
            <consortium name="The Broad Institute Genome Sequencing Center for Infectious Disease"/>
            <person name="Wu L."/>
            <person name="Ma J."/>
        </authorList>
    </citation>
    <scope>NUCLEOTIDE SEQUENCE [LARGE SCALE GENOMIC DNA]</scope>
    <source>
        <strain evidence="2 3">JCM 12393</strain>
    </source>
</reference>
<dbReference type="EMBL" id="BAAAKJ010000042">
    <property type="protein sequence ID" value="GAA1385919.1"/>
    <property type="molecule type" value="Genomic_DNA"/>
</dbReference>
<keyword evidence="3" id="KW-1185">Reference proteome</keyword>
<name>A0ABN1XNQ7_9ACTN</name>
<sequence>MPPDSVEPTHPMKLDYISRLDQASISSHPWSGTRPTSPATSARAVIGPRARLRKRRPEGGGLSFSSASADVESDQRASEAARHGRQRGRAMRTKGGDAGLERSGRHAAAPDVNGAPARR</sequence>